<feature type="transmembrane region" description="Helical" evidence="8">
    <location>
        <begin position="337"/>
        <end position="359"/>
    </location>
</feature>
<dbReference type="PROSITE" id="PS50928">
    <property type="entry name" value="ABC_TM1"/>
    <property type="match status" value="1"/>
</dbReference>
<sequence length="427" mass="46929">MTDAAVPGAIPVPEPKAALTTADGKPLKQALRKANAKARRNALLLVLPLFAFLLITYTIPIIQMMTRSVSNPEVASYLPNTAEAIADWDGTDLPSEEVFAAMATDLKNGGRATIGRVAARLNAELAGIRSTMMGAMRSADEFQAPFKEALLADDDDWGDPRLWKLIQRESRTLTPAYYLRALDYEYNEDGDIVRRPDYLRVYTQTFWQTAWMSALITVLTIVLGYPVAHLLATLPASRANLLMILVLLPFWTSLLVRTSAWIVLLQQEGVVNDVLVLLHVVDEDGRIRMIYNRIGTIVAMTHILLPFMILPLYSVMKTIPPSLTRAARSMGATPLRAHLTVYMPLTVPGLAAGVLLVFILAIGYYITPALVGGESGIFISNLIADRMTGSLAQLRLALALATILLVGVLVLYWLFNKLVGVDRLKFG</sequence>
<dbReference type="PANTHER" id="PTHR42929">
    <property type="entry name" value="INNER MEMBRANE ABC TRANSPORTER PERMEASE PROTEIN YDCU-RELATED-RELATED"/>
    <property type="match status" value="1"/>
</dbReference>
<keyword evidence="6 8" id="KW-1133">Transmembrane helix</keyword>
<name>A0A8B2NMR4_9HYPH</name>
<evidence type="ECO:0000256" key="1">
    <source>
        <dbReference type="ARBA" id="ARBA00004651"/>
    </source>
</evidence>
<dbReference type="GO" id="GO:0005886">
    <property type="term" value="C:plasma membrane"/>
    <property type="evidence" value="ECO:0007669"/>
    <property type="project" value="UniProtKB-SubCell"/>
</dbReference>
<feature type="transmembrane region" description="Helical" evidence="8">
    <location>
        <begin position="241"/>
        <end position="264"/>
    </location>
</feature>
<evidence type="ECO:0000256" key="7">
    <source>
        <dbReference type="ARBA" id="ARBA00023136"/>
    </source>
</evidence>
<evidence type="ECO:0000259" key="9">
    <source>
        <dbReference type="PROSITE" id="PS50928"/>
    </source>
</evidence>
<feature type="domain" description="ABC transmembrane type-1" evidence="9">
    <location>
        <begin position="206"/>
        <end position="415"/>
    </location>
</feature>
<dbReference type="CDD" id="cd06261">
    <property type="entry name" value="TM_PBP2"/>
    <property type="match status" value="1"/>
</dbReference>
<dbReference type="PANTHER" id="PTHR42929:SF5">
    <property type="entry name" value="ABC TRANSPORTER PERMEASE PROTEIN"/>
    <property type="match status" value="1"/>
</dbReference>
<dbReference type="InterPro" id="IPR035906">
    <property type="entry name" value="MetI-like_sf"/>
</dbReference>
<dbReference type="AlphaFoldDB" id="A0A8B2NMR4"/>
<evidence type="ECO:0000313" key="11">
    <source>
        <dbReference type="Proteomes" id="UP000249590"/>
    </source>
</evidence>
<evidence type="ECO:0000256" key="5">
    <source>
        <dbReference type="ARBA" id="ARBA00022692"/>
    </source>
</evidence>
<dbReference type="GO" id="GO:0055085">
    <property type="term" value="P:transmembrane transport"/>
    <property type="evidence" value="ECO:0007669"/>
    <property type="project" value="InterPro"/>
</dbReference>
<feature type="transmembrane region" description="Helical" evidence="8">
    <location>
        <begin position="42"/>
        <end position="62"/>
    </location>
</feature>
<keyword evidence="3 8" id="KW-0813">Transport</keyword>
<keyword evidence="7 8" id="KW-0472">Membrane</keyword>
<comment type="similarity">
    <text evidence="2">Belongs to the binding-protein-dependent transport system permease family. CysTW subfamily.</text>
</comment>
<dbReference type="Pfam" id="PF00528">
    <property type="entry name" value="BPD_transp_1"/>
    <property type="match status" value="1"/>
</dbReference>
<dbReference type="RefSeq" id="WP_111350671.1">
    <property type="nucleotide sequence ID" value="NZ_JAIWKD010000005.1"/>
</dbReference>
<dbReference type="EMBL" id="QHHQ01000007">
    <property type="protein sequence ID" value="RAH98138.1"/>
    <property type="molecule type" value="Genomic_DNA"/>
</dbReference>
<feature type="transmembrane region" description="Helical" evidence="8">
    <location>
        <begin position="396"/>
        <end position="415"/>
    </location>
</feature>
<evidence type="ECO:0000256" key="3">
    <source>
        <dbReference type="ARBA" id="ARBA00022448"/>
    </source>
</evidence>
<keyword evidence="11" id="KW-1185">Reference proteome</keyword>
<evidence type="ECO:0000256" key="6">
    <source>
        <dbReference type="ARBA" id="ARBA00022989"/>
    </source>
</evidence>
<comment type="subcellular location">
    <subcellularLocation>
        <location evidence="1 8">Cell membrane</location>
        <topology evidence="1 8">Multi-pass membrane protein</topology>
    </subcellularLocation>
</comment>
<dbReference type="Gene3D" id="1.10.3720.10">
    <property type="entry name" value="MetI-like"/>
    <property type="match status" value="1"/>
</dbReference>
<comment type="caution">
    <text evidence="10">The sequence shown here is derived from an EMBL/GenBank/DDBJ whole genome shotgun (WGS) entry which is preliminary data.</text>
</comment>
<evidence type="ECO:0000256" key="8">
    <source>
        <dbReference type="RuleBase" id="RU363032"/>
    </source>
</evidence>
<evidence type="ECO:0000256" key="2">
    <source>
        <dbReference type="ARBA" id="ARBA00007069"/>
    </source>
</evidence>
<feature type="transmembrane region" description="Helical" evidence="8">
    <location>
        <begin position="294"/>
        <end position="316"/>
    </location>
</feature>
<evidence type="ECO:0000313" key="10">
    <source>
        <dbReference type="EMBL" id="RAH98138.1"/>
    </source>
</evidence>
<proteinExistence type="inferred from homology"/>
<dbReference type="InterPro" id="IPR000515">
    <property type="entry name" value="MetI-like"/>
</dbReference>
<keyword evidence="5 8" id="KW-0812">Transmembrane</keyword>
<evidence type="ECO:0000256" key="4">
    <source>
        <dbReference type="ARBA" id="ARBA00022475"/>
    </source>
</evidence>
<dbReference type="Proteomes" id="UP000249590">
    <property type="component" value="Unassembled WGS sequence"/>
</dbReference>
<feature type="transmembrane region" description="Helical" evidence="8">
    <location>
        <begin position="210"/>
        <end position="234"/>
    </location>
</feature>
<organism evidence="10 11">
    <name type="scientific">Acuticoccus sediminis</name>
    <dbReference type="NCBI Taxonomy" id="2184697"/>
    <lineage>
        <taxon>Bacteria</taxon>
        <taxon>Pseudomonadati</taxon>
        <taxon>Pseudomonadota</taxon>
        <taxon>Alphaproteobacteria</taxon>
        <taxon>Hyphomicrobiales</taxon>
        <taxon>Amorphaceae</taxon>
        <taxon>Acuticoccus</taxon>
    </lineage>
</organism>
<feature type="transmembrane region" description="Helical" evidence="8">
    <location>
        <begin position="365"/>
        <end position="384"/>
    </location>
</feature>
<protein>
    <submittedName>
        <fullName evidence="10">ABC transporter permease</fullName>
    </submittedName>
</protein>
<dbReference type="OrthoDB" id="9807047at2"/>
<dbReference type="SUPFAM" id="SSF161098">
    <property type="entry name" value="MetI-like"/>
    <property type="match status" value="1"/>
</dbReference>
<accession>A0A8B2NMR4</accession>
<gene>
    <name evidence="10" type="ORF">DLJ53_25810</name>
</gene>
<keyword evidence="4" id="KW-1003">Cell membrane</keyword>
<reference evidence="10 11" key="1">
    <citation type="submission" date="2018-05" db="EMBL/GenBank/DDBJ databases">
        <title>Acuticoccus sediminis sp. nov., isolated from deep-sea sediment of Indian Ocean.</title>
        <authorList>
            <person name="Liu X."/>
            <person name="Lai Q."/>
            <person name="Du Y."/>
            <person name="Sun F."/>
            <person name="Zhang X."/>
            <person name="Wang S."/>
            <person name="Shao Z."/>
        </authorList>
    </citation>
    <scope>NUCLEOTIDE SEQUENCE [LARGE SCALE GENOMIC DNA]</scope>
    <source>
        <strain evidence="10 11">PTG4-2</strain>
    </source>
</reference>